<dbReference type="OrthoDB" id="193829at2"/>
<feature type="domain" description="Tetratrico peptide repeat group 5" evidence="1">
    <location>
        <begin position="47"/>
        <end position="165"/>
    </location>
</feature>
<dbReference type="AlphaFoldDB" id="A0A4S4FYF4"/>
<evidence type="ECO:0000259" key="1">
    <source>
        <dbReference type="Pfam" id="PF12688"/>
    </source>
</evidence>
<proteinExistence type="predicted"/>
<evidence type="ECO:0000313" key="2">
    <source>
        <dbReference type="EMBL" id="THG35371.1"/>
    </source>
</evidence>
<comment type="caution">
    <text evidence="2">The sequence shown here is derived from an EMBL/GenBank/DDBJ whole genome shotgun (WGS) entry which is preliminary data.</text>
</comment>
<name>A0A4S4FYF4_9MICO</name>
<dbReference type="InterPro" id="IPR041656">
    <property type="entry name" value="TPR_5"/>
</dbReference>
<accession>A0A4S4FYF4</accession>
<gene>
    <name evidence="2" type="ORF">E6C70_04790</name>
</gene>
<protein>
    <submittedName>
        <fullName evidence="2">Tetratricopeptide repeat protein</fullName>
    </submittedName>
</protein>
<sequence length="167" mass="18021">MTDADTAEPWNERVAAVWAAAVGSMVDDEVIARIDALAAERGTDDARAEFERAGARDSAGRPDEAVPLYAHALELGLDDKHRPQAVIQMASSIRNLGDTARALALIEDEHRVHPDAPYRDEVSAFLALALASAGEERRAASVALLALAPHLHRYTRSVTAYARELAD</sequence>
<organism evidence="2 3">
    <name type="scientific">Orlajensenia flava</name>
    <dbReference type="NCBI Taxonomy" id="2565934"/>
    <lineage>
        <taxon>Bacteria</taxon>
        <taxon>Bacillati</taxon>
        <taxon>Actinomycetota</taxon>
        <taxon>Actinomycetes</taxon>
        <taxon>Micrococcales</taxon>
        <taxon>Microbacteriaceae</taxon>
        <taxon>Orlajensenia</taxon>
    </lineage>
</organism>
<evidence type="ECO:0000313" key="3">
    <source>
        <dbReference type="Proteomes" id="UP000307380"/>
    </source>
</evidence>
<dbReference type="RefSeq" id="WP_136422721.1">
    <property type="nucleotide sequence ID" value="NZ_SSSN01000003.1"/>
</dbReference>
<dbReference type="Proteomes" id="UP000307380">
    <property type="component" value="Unassembled WGS sequence"/>
</dbReference>
<dbReference type="Gene3D" id="1.25.40.10">
    <property type="entry name" value="Tetratricopeptide repeat domain"/>
    <property type="match status" value="1"/>
</dbReference>
<dbReference type="EMBL" id="SSSN01000003">
    <property type="protein sequence ID" value="THG35371.1"/>
    <property type="molecule type" value="Genomic_DNA"/>
</dbReference>
<keyword evidence="3" id="KW-1185">Reference proteome</keyword>
<dbReference type="SUPFAM" id="SSF48452">
    <property type="entry name" value="TPR-like"/>
    <property type="match status" value="1"/>
</dbReference>
<reference evidence="2 3" key="1">
    <citation type="submission" date="2019-04" db="EMBL/GenBank/DDBJ databases">
        <authorList>
            <person name="Jiang L."/>
        </authorList>
    </citation>
    <scope>NUCLEOTIDE SEQUENCE [LARGE SCALE GENOMIC DNA]</scope>
    <source>
        <strain evidence="2 3">YIM 131861</strain>
    </source>
</reference>
<dbReference type="Pfam" id="PF12688">
    <property type="entry name" value="TPR_5"/>
    <property type="match status" value="1"/>
</dbReference>
<dbReference type="InterPro" id="IPR011990">
    <property type="entry name" value="TPR-like_helical_dom_sf"/>
</dbReference>